<dbReference type="SUPFAM" id="SSF56112">
    <property type="entry name" value="Protein kinase-like (PK-like)"/>
    <property type="match status" value="1"/>
</dbReference>
<feature type="domain" description="Protein kinase" evidence="1">
    <location>
        <begin position="1"/>
        <end position="280"/>
    </location>
</feature>
<name>A0AAN6PJW5_9PEZI</name>
<dbReference type="AlphaFoldDB" id="A0AAN6PJW5"/>
<sequence length="280" mass="30470">MPPKLIVEGKIQILDQTVNSGVYAVATDSKTGWAKDSPSVLKGGSVWYEGREALGPGKDLDETDERARKEAAIYELLGNHERILGYLGLEEAVLNGAGAGPRPGPGGLRDSIMSATKPPTARTRLALAVQFAEGVAHIHRAGIVWGDLSTRNAVLFDTDKWRIKLCDFADSDLMTNYPSDWYGCEVRYCPPGSGNPHHHDTGALKREVFALGTALYEITEWKVPYGPQTEVAEDQVLAALASCEWPAMSSDNPASNIIRQCWGYGYGQSRQVVDGLRVLL</sequence>
<dbReference type="Proteomes" id="UP001303115">
    <property type="component" value="Unassembled WGS sequence"/>
</dbReference>
<keyword evidence="2" id="KW-0418">Kinase</keyword>
<dbReference type="InterPro" id="IPR050167">
    <property type="entry name" value="Ser_Thr_protein_kinase"/>
</dbReference>
<dbReference type="Pfam" id="PF07714">
    <property type="entry name" value="PK_Tyr_Ser-Thr"/>
    <property type="match status" value="1"/>
</dbReference>
<proteinExistence type="predicted"/>
<organism evidence="2 3">
    <name type="scientific">Parachaetomium inaequale</name>
    <dbReference type="NCBI Taxonomy" id="2588326"/>
    <lineage>
        <taxon>Eukaryota</taxon>
        <taxon>Fungi</taxon>
        <taxon>Dikarya</taxon>
        <taxon>Ascomycota</taxon>
        <taxon>Pezizomycotina</taxon>
        <taxon>Sordariomycetes</taxon>
        <taxon>Sordariomycetidae</taxon>
        <taxon>Sordariales</taxon>
        <taxon>Chaetomiaceae</taxon>
        <taxon>Parachaetomium</taxon>
    </lineage>
</organism>
<dbReference type="Gene3D" id="1.10.510.10">
    <property type="entry name" value="Transferase(Phosphotransferase) domain 1"/>
    <property type="match status" value="1"/>
</dbReference>
<dbReference type="PROSITE" id="PS50011">
    <property type="entry name" value="PROTEIN_KINASE_DOM"/>
    <property type="match status" value="1"/>
</dbReference>
<dbReference type="InterPro" id="IPR001245">
    <property type="entry name" value="Ser-Thr/Tyr_kinase_cat_dom"/>
</dbReference>
<dbReference type="EMBL" id="MU854342">
    <property type="protein sequence ID" value="KAK4042354.1"/>
    <property type="molecule type" value="Genomic_DNA"/>
</dbReference>
<gene>
    <name evidence="2" type="ORF">C8A01DRAFT_44611</name>
</gene>
<dbReference type="GO" id="GO:0005737">
    <property type="term" value="C:cytoplasm"/>
    <property type="evidence" value="ECO:0007669"/>
    <property type="project" value="TreeGrafter"/>
</dbReference>
<evidence type="ECO:0000259" key="1">
    <source>
        <dbReference type="PROSITE" id="PS50011"/>
    </source>
</evidence>
<dbReference type="GO" id="GO:0005524">
    <property type="term" value="F:ATP binding"/>
    <property type="evidence" value="ECO:0007669"/>
    <property type="project" value="InterPro"/>
</dbReference>
<dbReference type="GO" id="GO:0007165">
    <property type="term" value="P:signal transduction"/>
    <property type="evidence" value="ECO:0007669"/>
    <property type="project" value="TreeGrafter"/>
</dbReference>
<accession>A0AAN6PJW5</accession>
<reference evidence="3" key="1">
    <citation type="journal article" date="2023" name="Mol. Phylogenet. Evol.">
        <title>Genome-scale phylogeny and comparative genomics of the fungal order Sordariales.</title>
        <authorList>
            <person name="Hensen N."/>
            <person name="Bonometti L."/>
            <person name="Westerberg I."/>
            <person name="Brannstrom I.O."/>
            <person name="Guillou S."/>
            <person name="Cros-Aarteil S."/>
            <person name="Calhoun S."/>
            <person name="Haridas S."/>
            <person name="Kuo A."/>
            <person name="Mondo S."/>
            <person name="Pangilinan J."/>
            <person name="Riley R."/>
            <person name="LaButti K."/>
            <person name="Andreopoulos B."/>
            <person name="Lipzen A."/>
            <person name="Chen C."/>
            <person name="Yan M."/>
            <person name="Daum C."/>
            <person name="Ng V."/>
            <person name="Clum A."/>
            <person name="Steindorff A."/>
            <person name="Ohm R.A."/>
            <person name="Martin F."/>
            <person name="Silar P."/>
            <person name="Natvig D.O."/>
            <person name="Lalanne C."/>
            <person name="Gautier V."/>
            <person name="Ament-Velasquez S.L."/>
            <person name="Kruys A."/>
            <person name="Hutchinson M.I."/>
            <person name="Powell A.J."/>
            <person name="Barry K."/>
            <person name="Miller A.N."/>
            <person name="Grigoriev I.V."/>
            <person name="Debuchy R."/>
            <person name="Gladieux P."/>
            <person name="Hiltunen Thoren M."/>
            <person name="Johannesson H."/>
        </authorList>
    </citation>
    <scope>NUCLEOTIDE SEQUENCE [LARGE SCALE GENOMIC DNA]</scope>
    <source>
        <strain evidence="3">CBS 284.82</strain>
    </source>
</reference>
<evidence type="ECO:0000313" key="2">
    <source>
        <dbReference type="EMBL" id="KAK4042354.1"/>
    </source>
</evidence>
<dbReference type="InterPro" id="IPR011009">
    <property type="entry name" value="Kinase-like_dom_sf"/>
</dbReference>
<evidence type="ECO:0000313" key="3">
    <source>
        <dbReference type="Proteomes" id="UP001303115"/>
    </source>
</evidence>
<keyword evidence="2" id="KW-0808">Transferase</keyword>
<dbReference type="GO" id="GO:0004672">
    <property type="term" value="F:protein kinase activity"/>
    <property type="evidence" value="ECO:0007669"/>
    <property type="project" value="InterPro"/>
</dbReference>
<comment type="caution">
    <text evidence="2">The sequence shown here is derived from an EMBL/GenBank/DDBJ whole genome shotgun (WGS) entry which is preliminary data.</text>
</comment>
<protein>
    <submittedName>
        <fullName evidence="2">Kinase-like domain-containing protein</fullName>
    </submittedName>
</protein>
<dbReference type="InterPro" id="IPR000719">
    <property type="entry name" value="Prot_kinase_dom"/>
</dbReference>
<dbReference type="PANTHER" id="PTHR23257">
    <property type="entry name" value="SERINE-THREONINE PROTEIN KINASE"/>
    <property type="match status" value="1"/>
</dbReference>
<keyword evidence="3" id="KW-1185">Reference proteome</keyword>